<dbReference type="Proteomes" id="UP001301769">
    <property type="component" value="Unassembled WGS sequence"/>
</dbReference>
<evidence type="ECO:0000256" key="1">
    <source>
        <dbReference type="SAM" id="MobiDB-lite"/>
    </source>
</evidence>
<keyword evidence="3" id="KW-1185">Reference proteome</keyword>
<feature type="region of interest" description="Disordered" evidence="1">
    <location>
        <begin position="119"/>
        <end position="146"/>
    </location>
</feature>
<sequence>MDAYQSDIDTTTTAGRIKEETQIGVQGKVQDSADKAKVLLGLLEATVGQTNVPFQFHSDKDGTDDDYDDDDEVDYMEDDGTFAVTEADQGLAELDSIGPVTDGIADDDSIIYMRFHGITESTPCSPEDAPSPSASSSTPIPGRLGNDIDFTAHVAAGLQRSGLDPNIVIKDPTFRRQDSPPTGYQLPSVVTTESDLADKDIDARRWRGPLKVGGSGDPPPDSPPDSQVPGHPGEHHHNTETVFAYPPKDTRDRLQQVYPVPSSDPSRFDSRRDEGPHKTPDPGRGIAAAVVGAAVGVHLPVDVKGKNGKKERRRRGGMGIVWQSGSTSSNDNILRTSPTARDNRPVGAAGPHTETSKPLRKPGFLGRVRAGALDIARRAVQYLETEDSYVEDELADDLAYGENMKSERAPVARSRDLPAQPSPAHAGPQFPSFIVLPPGNLPPPQAKPARAIRPSQPRLPGEFETLLRTKIFKPTVQLTTAFPEPPWGTRLDPSLMSLFPKPPGATLVSRTLTPLGQFVADRDRTVRETLKDVELGLGASYGGFGVDFSTKGVLGLLKPVQWINTWRSLPREVHVNSHLLESRRGRPNTTATPHTSSEKPDELERQSPSFSESAGPDSLHTDARTNIVSAEDVQHRLLHQIDHELMSSLKYQFGESQYITVITFSEASRGDRVDSGAIALFRASSFVPGRNGVQATKLDLEARFHDVPGAICRMLATEGDPNRFELRRNGKKLSVKARGTVAPLRPGVVSVVGGEGAKKRGGQESRLEGSEWAGIGSGWRKALHILLDHPDNQDRGGENNAAEEEDCPREGLVATIPQMLALLHFRYRTVDCVPSSQVFAFSSPLECNKLGESGPTGGSGGTWYVRRGLKLFGPPIGATHVGSTGTVAVLFSRESRWVREQLFWA</sequence>
<accession>A0AAN7B959</accession>
<protein>
    <submittedName>
        <fullName evidence="2">Uncharacterized protein</fullName>
    </submittedName>
</protein>
<feature type="region of interest" description="Disordered" evidence="1">
    <location>
        <begin position="171"/>
        <end position="285"/>
    </location>
</feature>
<name>A0AAN7B959_9PEZI</name>
<feature type="compositionally biased region" description="Basic residues" evidence="1">
    <location>
        <begin position="306"/>
        <end position="316"/>
    </location>
</feature>
<feature type="region of interest" description="Disordered" evidence="1">
    <location>
        <begin position="302"/>
        <end position="362"/>
    </location>
</feature>
<organism evidence="2 3">
    <name type="scientific">Rhypophila decipiens</name>
    <dbReference type="NCBI Taxonomy" id="261697"/>
    <lineage>
        <taxon>Eukaryota</taxon>
        <taxon>Fungi</taxon>
        <taxon>Dikarya</taxon>
        <taxon>Ascomycota</taxon>
        <taxon>Pezizomycotina</taxon>
        <taxon>Sordariomycetes</taxon>
        <taxon>Sordariomycetidae</taxon>
        <taxon>Sordariales</taxon>
        <taxon>Naviculisporaceae</taxon>
        <taxon>Rhypophila</taxon>
    </lineage>
</organism>
<feature type="compositionally biased region" description="Basic and acidic residues" evidence="1">
    <location>
        <begin position="266"/>
        <end position="281"/>
    </location>
</feature>
<gene>
    <name evidence="2" type="ORF">QBC37DRAFT_424576</name>
</gene>
<comment type="caution">
    <text evidence="2">The sequence shown here is derived from an EMBL/GenBank/DDBJ whole genome shotgun (WGS) entry which is preliminary data.</text>
</comment>
<dbReference type="EMBL" id="MU858123">
    <property type="protein sequence ID" value="KAK4212665.1"/>
    <property type="molecule type" value="Genomic_DNA"/>
</dbReference>
<dbReference type="AlphaFoldDB" id="A0AAN7B959"/>
<feature type="region of interest" description="Disordered" evidence="1">
    <location>
        <begin position="789"/>
        <end position="808"/>
    </location>
</feature>
<reference evidence="2" key="1">
    <citation type="journal article" date="2023" name="Mol. Phylogenet. Evol.">
        <title>Genome-scale phylogeny and comparative genomics of the fungal order Sordariales.</title>
        <authorList>
            <person name="Hensen N."/>
            <person name="Bonometti L."/>
            <person name="Westerberg I."/>
            <person name="Brannstrom I.O."/>
            <person name="Guillou S."/>
            <person name="Cros-Aarteil S."/>
            <person name="Calhoun S."/>
            <person name="Haridas S."/>
            <person name="Kuo A."/>
            <person name="Mondo S."/>
            <person name="Pangilinan J."/>
            <person name="Riley R."/>
            <person name="LaButti K."/>
            <person name="Andreopoulos B."/>
            <person name="Lipzen A."/>
            <person name="Chen C."/>
            <person name="Yan M."/>
            <person name="Daum C."/>
            <person name="Ng V."/>
            <person name="Clum A."/>
            <person name="Steindorff A."/>
            <person name="Ohm R.A."/>
            <person name="Martin F."/>
            <person name="Silar P."/>
            <person name="Natvig D.O."/>
            <person name="Lalanne C."/>
            <person name="Gautier V."/>
            <person name="Ament-Velasquez S.L."/>
            <person name="Kruys A."/>
            <person name="Hutchinson M.I."/>
            <person name="Powell A.J."/>
            <person name="Barry K."/>
            <person name="Miller A.N."/>
            <person name="Grigoriev I.V."/>
            <person name="Debuchy R."/>
            <person name="Gladieux P."/>
            <person name="Hiltunen Thoren M."/>
            <person name="Johannesson H."/>
        </authorList>
    </citation>
    <scope>NUCLEOTIDE SEQUENCE</scope>
    <source>
        <strain evidence="2">PSN293</strain>
    </source>
</reference>
<reference evidence="2" key="2">
    <citation type="submission" date="2023-05" db="EMBL/GenBank/DDBJ databases">
        <authorList>
            <consortium name="Lawrence Berkeley National Laboratory"/>
            <person name="Steindorff A."/>
            <person name="Hensen N."/>
            <person name="Bonometti L."/>
            <person name="Westerberg I."/>
            <person name="Brannstrom I.O."/>
            <person name="Guillou S."/>
            <person name="Cros-Aarteil S."/>
            <person name="Calhoun S."/>
            <person name="Haridas S."/>
            <person name="Kuo A."/>
            <person name="Mondo S."/>
            <person name="Pangilinan J."/>
            <person name="Riley R."/>
            <person name="Labutti K."/>
            <person name="Andreopoulos B."/>
            <person name="Lipzen A."/>
            <person name="Chen C."/>
            <person name="Yanf M."/>
            <person name="Daum C."/>
            <person name="Ng V."/>
            <person name="Clum A."/>
            <person name="Ohm R."/>
            <person name="Martin F."/>
            <person name="Silar P."/>
            <person name="Natvig D."/>
            <person name="Lalanne C."/>
            <person name="Gautier V."/>
            <person name="Ament-Velasquez S.L."/>
            <person name="Kruys A."/>
            <person name="Hutchinson M.I."/>
            <person name="Powell A.J."/>
            <person name="Barry K."/>
            <person name="Miller A.N."/>
            <person name="Grigoriev I.V."/>
            <person name="Debuchy R."/>
            <person name="Gladieux P."/>
            <person name="Thoren M.H."/>
            <person name="Johannesson H."/>
        </authorList>
    </citation>
    <scope>NUCLEOTIDE SEQUENCE</scope>
    <source>
        <strain evidence="2">PSN293</strain>
    </source>
</reference>
<proteinExistence type="predicted"/>
<feature type="compositionally biased region" description="Basic and acidic residues" evidence="1">
    <location>
        <begin position="596"/>
        <end position="605"/>
    </location>
</feature>
<feature type="compositionally biased region" description="Polar residues" evidence="1">
    <location>
        <begin position="323"/>
        <end position="340"/>
    </location>
</feature>
<feature type="compositionally biased region" description="Basic and acidic residues" evidence="1">
    <location>
        <begin position="196"/>
        <end position="205"/>
    </location>
</feature>
<feature type="compositionally biased region" description="Low complexity" evidence="1">
    <location>
        <begin position="123"/>
        <end position="141"/>
    </location>
</feature>
<evidence type="ECO:0000313" key="3">
    <source>
        <dbReference type="Proteomes" id="UP001301769"/>
    </source>
</evidence>
<evidence type="ECO:0000313" key="2">
    <source>
        <dbReference type="EMBL" id="KAK4212665.1"/>
    </source>
</evidence>
<feature type="region of interest" description="Disordered" evidence="1">
    <location>
        <begin position="580"/>
        <end position="620"/>
    </location>
</feature>